<name>A0A2S7C2C6_9XANT</name>
<dbReference type="EMBL" id="MDEE01000016">
    <property type="protein sequence ID" value="PPU55722.1"/>
    <property type="molecule type" value="Genomic_DNA"/>
</dbReference>
<organism evidence="1 2">
    <name type="scientific">Xanthomonas dyei</name>
    <dbReference type="NCBI Taxonomy" id="743699"/>
    <lineage>
        <taxon>Bacteria</taxon>
        <taxon>Pseudomonadati</taxon>
        <taxon>Pseudomonadota</taxon>
        <taxon>Gammaproteobacteria</taxon>
        <taxon>Lysobacterales</taxon>
        <taxon>Lysobacteraceae</taxon>
        <taxon>Xanthomonas</taxon>
    </lineage>
</organism>
<dbReference type="AlphaFoldDB" id="A0A2S7C2C6"/>
<evidence type="ECO:0008006" key="3">
    <source>
        <dbReference type="Google" id="ProtNLM"/>
    </source>
</evidence>
<dbReference type="Proteomes" id="UP000238908">
    <property type="component" value="Unassembled WGS sequence"/>
</dbReference>
<proteinExistence type="predicted"/>
<protein>
    <recommendedName>
        <fullName evidence="3">Lectin</fullName>
    </recommendedName>
</protein>
<gene>
    <name evidence="1" type="ORF">XdyCFBP7245_12150</name>
</gene>
<evidence type="ECO:0000313" key="1">
    <source>
        <dbReference type="EMBL" id="PPU55722.1"/>
    </source>
</evidence>
<evidence type="ECO:0000313" key="2">
    <source>
        <dbReference type="Proteomes" id="UP000238908"/>
    </source>
</evidence>
<accession>A0A2S7C2C6</accession>
<comment type="caution">
    <text evidence="1">The sequence shown here is derived from an EMBL/GenBank/DDBJ whole genome shotgun (WGS) entry which is preliminary data.</text>
</comment>
<sequence length="194" mass="20640">MQPVRAWRQGCAHHRRARGHGAVIAAQMRTLGGGVALLCMSALAFAAPPAPALDRSGAVRIGQRFSELEPRAHWAPLNAGPLGQCGHVEGGLLPSGVAMMVEADRIVRFDVNDPGAVGPFGIQVGDSEADARARLPAGYSVQPHKYGRDGGNDLYLTWHDPQGGFAVRYETGEGTVTSMYWGRWDAVQLVEGCA</sequence>
<reference evidence="1 2" key="1">
    <citation type="submission" date="2016-08" db="EMBL/GenBank/DDBJ databases">
        <authorList>
            <person name="Seilhamer J.J."/>
        </authorList>
    </citation>
    <scope>NUCLEOTIDE SEQUENCE [LARGE SCALE GENOMIC DNA]</scope>
    <source>
        <strain evidence="1 2">CFBP7245</strain>
    </source>
</reference>